<dbReference type="Pfam" id="PF01448">
    <property type="entry name" value="ELM2"/>
    <property type="match status" value="1"/>
</dbReference>
<evidence type="ECO:0000259" key="11">
    <source>
        <dbReference type="PROSITE" id="PS51038"/>
    </source>
</evidence>
<dbReference type="CDD" id="cd04709">
    <property type="entry name" value="BAH_MTA"/>
    <property type="match status" value="1"/>
</dbReference>
<evidence type="ECO:0000256" key="8">
    <source>
        <dbReference type="ARBA" id="ARBA00023242"/>
    </source>
</evidence>
<feature type="compositionally biased region" description="Low complexity" evidence="10">
    <location>
        <begin position="569"/>
        <end position="587"/>
    </location>
</feature>
<dbReference type="SMART" id="SM00401">
    <property type="entry name" value="ZnF_GATA"/>
    <property type="match status" value="1"/>
</dbReference>
<evidence type="ECO:0008006" key="15">
    <source>
        <dbReference type="Google" id="ProtNLM"/>
    </source>
</evidence>
<dbReference type="GO" id="GO:0008270">
    <property type="term" value="F:zinc ion binding"/>
    <property type="evidence" value="ECO:0007669"/>
    <property type="project" value="UniProtKB-KW"/>
</dbReference>
<feature type="domain" description="SANT" evidence="13">
    <location>
        <begin position="417"/>
        <end position="469"/>
    </location>
</feature>
<keyword evidence="6" id="KW-0862">Zinc</keyword>
<dbReference type="SMART" id="SM00717">
    <property type="entry name" value="SANT"/>
    <property type="match status" value="1"/>
</dbReference>
<dbReference type="InterPro" id="IPR017884">
    <property type="entry name" value="SANT_dom"/>
</dbReference>
<sequence length="978" mass="108278">MYRQTDTHTLIWSPYGSRSTQLFMLFHCSGGWTESVYVSVANFVYFEISSAAPYQVRKIEELNKTPSGNVEAKVSCFCRRRDLPTSLLKVADRAERVDKVINTRRRLVVTPSAPTGDASDESSDGMKKDDESSPENGQQSNQEAKDDATPTIATHEESDSPTPMCVDTGDDEEVESESKGLPKGAENLTPKERHVLRQHELYLTRQIEALPATHIRGKCNVTLLSEVETPDMYLDRDDAFFYSLVFDPTAMTLLADKGEIRVGEKYQCEVPDDMAPDAIDENKENGNLVIAEDEDDDEETVVTTSKREFLVYHPHHNLTDRDIDQFLIVARAVGTFSRALDTSSSMKLPSLHMTAAAASRDVTLFHAMALLHQASYDMGQAVKYLVPPPSKQHYPLDADKTTSHNTVSLGGPILCRDQMEEWSAAEANLFEEAVEKYGKDFSDIRADYLPWKSMRDIVEYYYMWKTTNRYVEVKKNKAVEQESKLKQVYIPNYNKPNPNLVGPPNPSGQPMKGTSACESCQTDESTQWYAWGPAHLQLRLCSVCWCQWKKYGGLKRVHEYESYDLDGATTQESVSQPQPQSQKPASTVTTAGFINRNSGAAAGSTASTRNGINGRSGTSQMLGRLPSGHSQAQQKMSGGGHSSSVKTRVAFYLNTTLSMRIARRLAPKSLFNIRRSARRPFLPINGHAIKQFCKNSIRKFSLFHQYNIASIGTTRQPYEIIRAAKQIKANKLPDALVAQIASSIIASSAQFTQMGAAVSNIQKRHGSDKGGPPIKRQHLQQTVAQAQQQSAIHLQSHLGHVTGAATAMHNFAREVNKPVAAVTPLSLSTSVLVPPTITAVNTALFAATIQQQQQQQVQQLQAVAATVARTATTTSAPQSQAPQPALLIGVDTTAHDKKTATTSGSVLATVGTSRKKNFHPDSRWSGLDEKLLFLAGPRLKILRRRICPKKIARHIALHPCRSSDFVTKHWPNLQGFFI</sequence>
<evidence type="ECO:0000256" key="9">
    <source>
        <dbReference type="ARBA" id="ARBA00093454"/>
    </source>
</evidence>
<dbReference type="SMART" id="SM00439">
    <property type="entry name" value="BAH"/>
    <property type="match status" value="1"/>
</dbReference>
<dbReference type="InterPro" id="IPR009057">
    <property type="entry name" value="Homeodomain-like_sf"/>
</dbReference>
<evidence type="ECO:0000259" key="13">
    <source>
        <dbReference type="PROSITE" id="PS51293"/>
    </source>
</evidence>
<feature type="region of interest" description="Disordered" evidence="10">
    <location>
        <begin position="569"/>
        <end position="588"/>
    </location>
</feature>
<keyword evidence="8" id="KW-0539">Nucleus</keyword>
<comment type="similarity">
    <text evidence="9">Belongs to the metastasis-associated protein family.</text>
</comment>
<evidence type="ECO:0000256" key="1">
    <source>
        <dbReference type="ARBA" id="ARBA00004123"/>
    </source>
</evidence>
<keyword evidence="7" id="KW-0238">DNA-binding</keyword>
<dbReference type="FunFam" id="4.10.1240.50:FF:000001">
    <property type="entry name" value="Metastasis-associated 1 family, member 3"/>
    <property type="match status" value="1"/>
</dbReference>
<feature type="region of interest" description="Disordered" evidence="10">
    <location>
        <begin position="108"/>
        <end position="187"/>
    </location>
</feature>
<evidence type="ECO:0000256" key="4">
    <source>
        <dbReference type="ARBA" id="ARBA00022723"/>
    </source>
</evidence>
<reference evidence="14" key="1">
    <citation type="submission" date="2016-11" db="UniProtKB">
        <authorList>
            <consortium name="WormBaseParasite"/>
        </authorList>
    </citation>
    <scope>IDENTIFICATION</scope>
    <source>
        <strain evidence="14">pt0022</strain>
    </source>
</reference>
<dbReference type="GO" id="GO:0003713">
    <property type="term" value="F:transcription coactivator activity"/>
    <property type="evidence" value="ECO:0007669"/>
    <property type="project" value="TreeGrafter"/>
</dbReference>
<evidence type="ECO:0000256" key="5">
    <source>
        <dbReference type="ARBA" id="ARBA00022771"/>
    </source>
</evidence>
<dbReference type="Gene3D" id="2.30.30.490">
    <property type="match status" value="1"/>
</dbReference>
<keyword evidence="4" id="KW-0479">Metal-binding</keyword>
<dbReference type="PANTHER" id="PTHR10865">
    <property type="entry name" value="METASTASIS-ASSOCIATED PROTEIN AND MESODERM INDUCTION EARLY RESPONSE PROTEIN"/>
    <property type="match status" value="1"/>
</dbReference>
<dbReference type="PROSITE" id="PS51038">
    <property type="entry name" value="BAH"/>
    <property type="match status" value="1"/>
</dbReference>
<dbReference type="Pfam" id="PF01426">
    <property type="entry name" value="BAH"/>
    <property type="match status" value="1"/>
</dbReference>
<comment type="subcellular location">
    <subcellularLocation>
        <location evidence="1">Nucleus</location>
    </subcellularLocation>
</comment>
<dbReference type="GO" id="GO:0016581">
    <property type="term" value="C:NuRD complex"/>
    <property type="evidence" value="ECO:0007669"/>
    <property type="project" value="TreeGrafter"/>
</dbReference>
<dbReference type="InterPro" id="IPR043151">
    <property type="entry name" value="BAH_sf"/>
</dbReference>
<dbReference type="InterPro" id="IPR000949">
    <property type="entry name" value="ELM2_dom"/>
</dbReference>
<keyword evidence="2" id="KW-0678">Repressor</keyword>
<dbReference type="InterPro" id="IPR001025">
    <property type="entry name" value="BAH_dom"/>
</dbReference>
<dbReference type="PROSITE" id="PS51293">
    <property type="entry name" value="SANT"/>
    <property type="match status" value="1"/>
</dbReference>
<dbReference type="Pfam" id="PF00249">
    <property type="entry name" value="Myb_DNA-binding"/>
    <property type="match status" value="1"/>
</dbReference>
<dbReference type="Gene3D" id="1.10.10.60">
    <property type="entry name" value="Homeodomain-like"/>
    <property type="match status" value="1"/>
</dbReference>
<dbReference type="WBParaSite" id="maker-PairedContig_5569-snap-gene-0.27-mRNA-1">
    <property type="protein sequence ID" value="maker-PairedContig_5569-snap-gene-0.27-mRNA-1"/>
    <property type="gene ID" value="maker-PairedContig_5569-snap-gene-0.27"/>
</dbReference>
<dbReference type="PROSITE" id="PS51156">
    <property type="entry name" value="ELM2"/>
    <property type="match status" value="1"/>
</dbReference>
<dbReference type="PANTHER" id="PTHR10865:SF29">
    <property type="entry name" value="METASTASIS ASSOCIATED 1-LIKE, ISOFORM D"/>
    <property type="match status" value="1"/>
</dbReference>
<dbReference type="InterPro" id="IPR000679">
    <property type="entry name" value="Znf_GATA"/>
</dbReference>
<dbReference type="GO" id="GO:0042826">
    <property type="term" value="F:histone deacetylase binding"/>
    <property type="evidence" value="ECO:0007669"/>
    <property type="project" value="TreeGrafter"/>
</dbReference>
<proteinExistence type="inferred from homology"/>
<feature type="domain" description="BAH" evidence="11">
    <location>
        <begin position="36"/>
        <end position="257"/>
    </location>
</feature>
<evidence type="ECO:0000256" key="7">
    <source>
        <dbReference type="ARBA" id="ARBA00023125"/>
    </source>
</evidence>
<feature type="compositionally biased region" description="Basic and acidic residues" evidence="10">
    <location>
        <begin position="143"/>
        <end position="158"/>
    </location>
</feature>
<evidence type="ECO:0000313" key="14">
    <source>
        <dbReference type="WBParaSite" id="maker-PairedContig_5569-snap-gene-0.27-mRNA-1"/>
    </source>
</evidence>
<dbReference type="GO" id="GO:0003682">
    <property type="term" value="F:chromatin binding"/>
    <property type="evidence" value="ECO:0007669"/>
    <property type="project" value="InterPro"/>
</dbReference>
<dbReference type="SUPFAM" id="SSF46689">
    <property type="entry name" value="Homeodomain-like"/>
    <property type="match status" value="1"/>
</dbReference>
<feature type="compositionally biased region" description="Low complexity" evidence="10">
    <location>
        <begin position="597"/>
        <end position="611"/>
    </location>
</feature>
<accession>A0A1I8EVC8</accession>
<feature type="domain" description="ELM2" evidence="12">
    <location>
        <begin position="258"/>
        <end position="389"/>
    </location>
</feature>
<feature type="compositionally biased region" description="Polar residues" evidence="10">
    <location>
        <begin position="628"/>
        <end position="643"/>
    </location>
</feature>
<dbReference type="AlphaFoldDB" id="A0A1I8EVC8"/>
<dbReference type="GO" id="GO:0000122">
    <property type="term" value="P:negative regulation of transcription by RNA polymerase II"/>
    <property type="evidence" value="ECO:0007669"/>
    <property type="project" value="TreeGrafter"/>
</dbReference>
<dbReference type="GO" id="GO:0043565">
    <property type="term" value="F:sequence-specific DNA binding"/>
    <property type="evidence" value="ECO:0007669"/>
    <property type="project" value="InterPro"/>
</dbReference>
<organism evidence="14">
    <name type="scientific">Wuchereria bancrofti</name>
    <dbReference type="NCBI Taxonomy" id="6293"/>
    <lineage>
        <taxon>Eukaryota</taxon>
        <taxon>Metazoa</taxon>
        <taxon>Ecdysozoa</taxon>
        <taxon>Nematoda</taxon>
        <taxon>Chromadorea</taxon>
        <taxon>Rhabditida</taxon>
        <taxon>Spirurina</taxon>
        <taxon>Spiruromorpha</taxon>
        <taxon>Filarioidea</taxon>
        <taxon>Onchocercidae</taxon>
        <taxon>Wuchereria</taxon>
    </lineage>
</organism>
<dbReference type="STRING" id="6293.A0A1I8EVC8"/>
<dbReference type="Pfam" id="PF17226">
    <property type="entry name" value="MTA_R1"/>
    <property type="match status" value="1"/>
</dbReference>
<keyword evidence="5" id="KW-0863">Zinc-finger</keyword>
<evidence type="ECO:0000256" key="10">
    <source>
        <dbReference type="SAM" id="MobiDB-lite"/>
    </source>
</evidence>
<dbReference type="InterPro" id="IPR040138">
    <property type="entry name" value="MIER/MTA"/>
</dbReference>
<dbReference type="InterPro" id="IPR001005">
    <property type="entry name" value="SANT/Myb"/>
</dbReference>
<evidence type="ECO:0000259" key="12">
    <source>
        <dbReference type="PROSITE" id="PS51156"/>
    </source>
</evidence>
<keyword evidence="3" id="KW-0597">Phosphoprotein</keyword>
<feature type="region of interest" description="Disordered" evidence="10">
    <location>
        <begin position="597"/>
        <end position="643"/>
    </location>
</feature>
<name>A0A1I8EVC8_WUCBA</name>
<dbReference type="Gene3D" id="4.10.1240.50">
    <property type="match status" value="1"/>
</dbReference>
<dbReference type="InterPro" id="IPR035170">
    <property type="entry name" value="MTA1_R1"/>
</dbReference>
<dbReference type="SMART" id="SM01189">
    <property type="entry name" value="ELM2"/>
    <property type="match status" value="1"/>
</dbReference>
<evidence type="ECO:0000256" key="2">
    <source>
        <dbReference type="ARBA" id="ARBA00022491"/>
    </source>
</evidence>
<evidence type="ECO:0000256" key="6">
    <source>
        <dbReference type="ARBA" id="ARBA00022833"/>
    </source>
</evidence>
<dbReference type="CDD" id="cd11661">
    <property type="entry name" value="SANT_MTA3_like"/>
    <property type="match status" value="1"/>
</dbReference>
<evidence type="ECO:0000256" key="3">
    <source>
        <dbReference type="ARBA" id="ARBA00022553"/>
    </source>
</evidence>
<dbReference type="FunFam" id="1.10.10.60:FF:000012">
    <property type="entry name" value="Metastasis-associated 1 family, member 3"/>
    <property type="match status" value="1"/>
</dbReference>
<dbReference type="GO" id="GO:0003714">
    <property type="term" value="F:transcription corepressor activity"/>
    <property type="evidence" value="ECO:0007669"/>
    <property type="project" value="TreeGrafter"/>
</dbReference>
<protein>
    <recommendedName>
        <fullName evidence="15">Metastasis-associated protein MTA3</fullName>
    </recommendedName>
</protein>